<dbReference type="Pfam" id="PF00884">
    <property type="entry name" value="Sulfatase"/>
    <property type="match status" value="1"/>
</dbReference>
<keyword evidence="3" id="KW-1185">Reference proteome</keyword>
<dbReference type="EMBL" id="CP011125">
    <property type="protein sequence ID" value="AKF06727.1"/>
    <property type="molecule type" value="Genomic_DNA"/>
</dbReference>
<reference evidence="2 3" key="1">
    <citation type="submission" date="2015-03" db="EMBL/GenBank/DDBJ databases">
        <title>Genome assembly of Sandaracinus amylolyticus DSM 53668.</title>
        <authorList>
            <person name="Sharma G."/>
            <person name="Subramanian S."/>
        </authorList>
    </citation>
    <scope>NUCLEOTIDE SEQUENCE [LARGE SCALE GENOMIC DNA]</scope>
    <source>
        <strain evidence="2 3">DSM 53668</strain>
    </source>
</reference>
<evidence type="ECO:0000313" key="2">
    <source>
        <dbReference type="EMBL" id="AKF06727.1"/>
    </source>
</evidence>
<organism evidence="2 3">
    <name type="scientific">Sandaracinus amylolyticus</name>
    <dbReference type="NCBI Taxonomy" id="927083"/>
    <lineage>
        <taxon>Bacteria</taxon>
        <taxon>Pseudomonadati</taxon>
        <taxon>Myxococcota</taxon>
        <taxon>Polyangia</taxon>
        <taxon>Polyangiales</taxon>
        <taxon>Sandaracinaceae</taxon>
        <taxon>Sandaracinus</taxon>
    </lineage>
</organism>
<dbReference type="Gene3D" id="3.40.720.10">
    <property type="entry name" value="Alkaline Phosphatase, subunit A"/>
    <property type="match status" value="1"/>
</dbReference>
<dbReference type="InterPro" id="IPR000917">
    <property type="entry name" value="Sulfatase_N"/>
</dbReference>
<dbReference type="InterPro" id="IPR017850">
    <property type="entry name" value="Alkaline_phosphatase_core_sf"/>
</dbReference>
<accession>A0A0F6W412</accession>
<dbReference type="CDD" id="cd16148">
    <property type="entry name" value="sulfatase_like"/>
    <property type="match status" value="1"/>
</dbReference>
<evidence type="ECO:0000313" key="3">
    <source>
        <dbReference type="Proteomes" id="UP000034883"/>
    </source>
</evidence>
<dbReference type="STRING" id="927083.DB32_003876"/>
<dbReference type="Proteomes" id="UP000034883">
    <property type="component" value="Chromosome"/>
</dbReference>
<protein>
    <submittedName>
        <fullName evidence="2">Choline-sulfatase</fullName>
    </submittedName>
</protein>
<feature type="domain" description="Sulfatase N-terminal" evidence="1">
    <location>
        <begin position="290"/>
        <end position="592"/>
    </location>
</feature>
<dbReference type="PANTHER" id="PTHR43751">
    <property type="entry name" value="SULFATASE"/>
    <property type="match status" value="1"/>
</dbReference>
<evidence type="ECO:0000259" key="1">
    <source>
        <dbReference type="Pfam" id="PF00884"/>
    </source>
</evidence>
<name>A0A0F6W412_9BACT</name>
<proteinExistence type="predicted"/>
<dbReference type="PANTHER" id="PTHR43751:SF3">
    <property type="entry name" value="SULFATASE N-TERMINAL DOMAIN-CONTAINING PROTEIN"/>
    <property type="match status" value="1"/>
</dbReference>
<dbReference type="InterPro" id="IPR052701">
    <property type="entry name" value="GAG_Ulvan_Degrading_Sulfatases"/>
</dbReference>
<dbReference type="AlphaFoldDB" id="A0A0F6W412"/>
<dbReference type="SUPFAM" id="SSF53649">
    <property type="entry name" value="Alkaline phosphatase-like"/>
    <property type="match status" value="1"/>
</dbReference>
<gene>
    <name evidence="2" type="ORF">DB32_003876</name>
</gene>
<dbReference type="KEGG" id="samy:DB32_003876"/>
<sequence length="734" mass="81035">MQQDLLDIAHLADVDHHGLYVDFGTPARMKYTIGHWRTGWGSDGADGDETFTHATDASRVYFSMRQAGPVTMRVRMRPIGSRRLQVFVNNRSLPEGIQLAEGAEFRDYDIAIPADMIRAGENALLLRFGGTTRVGDENVSVAVSSIRFIPGTPTEGERFLAPDLAALVAQIDVGGTERRAIAVRAPTTVTYHLEVPQGGRLVLGVGGEGTVAGARARIVVQPEGGEAAEVYSAAVGNRWDDQNVDLTRFAGQVVRLELIAEGTGEGGRVAWSVPGIMVAPPQVAELRPVRNVVVLLIDTLRASKLRPFNPQSRVRTPVLERIAQEGTVFEAAQSQENWTKPSVASVLTGLTPSTHGAKTDAARVPDSAELVSEVFDGAGFATGSFLANGYVSDRFGFRQGWDHYVNYIRDNRSTEAEDVFREAGDFIEQHKDERFFVYIQTIDPHVPYDPPAEFLSMYDSRTDYAGQVRPRMTGELLERAKRNPPEVTFDASDRRRLEALHDGEISYHDRELGRFLERLQQLGVGEDTLLVITSDHGEEFNEHNSWGHGHSLYQELINVPLIFWRPGVVPAQRVAHTVSTMQISPTVLELAQVQGLRNAEGRALTPELRGEIPAGPQVAFSDFLDDRRAIRAGRWKLILRGHNPTMFDLQSDPGEQRELDMNRHPIAARYLRVLIGQYLGAIDRGNWLSADQRARTQLGTESIEIDPVLCAQLRELGYGCTEGTAPPSAVGQTD</sequence>